<comment type="similarity">
    <text evidence="1">Belongs to the P-Pant transferase superfamily. Gsp/Sfp/HetI/AcpT family.</text>
</comment>
<protein>
    <submittedName>
        <fullName evidence="4">4'-phosphopantetheinyl transferase</fullName>
    </submittedName>
</protein>
<accession>A0A3N1MHE0</accession>
<dbReference type="GO" id="GO:0005829">
    <property type="term" value="C:cytosol"/>
    <property type="evidence" value="ECO:0007669"/>
    <property type="project" value="TreeGrafter"/>
</dbReference>
<evidence type="ECO:0000256" key="1">
    <source>
        <dbReference type="ARBA" id="ARBA00010990"/>
    </source>
</evidence>
<comment type="caution">
    <text evidence="4">The sequence shown here is derived from an EMBL/GenBank/DDBJ whole genome shotgun (WGS) entry which is preliminary data.</text>
</comment>
<organism evidence="4 5">
    <name type="scientific">Stella humosa</name>
    <dbReference type="NCBI Taxonomy" id="94"/>
    <lineage>
        <taxon>Bacteria</taxon>
        <taxon>Pseudomonadati</taxon>
        <taxon>Pseudomonadota</taxon>
        <taxon>Alphaproteobacteria</taxon>
        <taxon>Rhodospirillales</taxon>
        <taxon>Stellaceae</taxon>
        <taxon>Stella</taxon>
    </lineage>
</organism>
<dbReference type="Gene3D" id="3.90.470.20">
    <property type="entry name" value="4'-phosphopantetheinyl transferase domain"/>
    <property type="match status" value="2"/>
</dbReference>
<dbReference type="EMBL" id="RJKX01000011">
    <property type="protein sequence ID" value="ROQ02050.1"/>
    <property type="molecule type" value="Genomic_DNA"/>
</dbReference>
<evidence type="ECO:0000259" key="3">
    <source>
        <dbReference type="Pfam" id="PF01648"/>
    </source>
</evidence>
<dbReference type="SUPFAM" id="SSF56214">
    <property type="entry name" value="4'-phosphopantetheinyl transferase"/>
    <property type="match status" value="2"/>
</dbReference>
<dbReference type="GO" id="GO:0008897">
    <property type="term" value="F:holo-[acyl-carrier-protein] synthase activity"/>
    <property type="evidence" value="ECO:0007669"/>
    <property type="project" value="InterPro"/>
</dbReference>
<keyword evidence="2 4" id="KW-0808">Transferase</keyword>
<dbReference type="AlphaFoldDB" id="A0A3N1MHE0"/>
<evidence type="ECO:0000313" key="5">
    <source>
        <dbReference type="Proteomes" id="UP000278222"/>
    </source>
</evidence>
<name>A0A3N1MHE0_9PROT</name>
<keyword evidence="5" id="KW-1185">Reference proteome</keyword>
<dbReference type="InterPro" id="IPR008278">
    <property type="entry name" value="4-PPantetheinyl_Trfase_dom"/>
</dbReference>
<dbReference type="InterPro" id="IPR050559">
    <property type="entry name" value="P-Pant_transferase_sf"/>
</dbReference>
<dbReference type="Pfam" id="PF01648">
    <property type="entry name" value="ACPS"/>
    <property type="match status" value="1"/>
</dbReference>
<evidence type="ECO:0000256" key="2">
    <source>
        <dbReference type="ARBA" id="ARBA00022679"/>
    </source>
</evidence>
<gene>
    <name evidence="4" type="ORF">EDC65_1238</name>
</gene>
<dbReference type="Proteomes" id="UP000278222">
    <property type="component" value="Unassembled WGS sequence"/>
</dbReference>
<proteinExistence type="inferred from homology"/>
<sequence length="234" mass="25496">MAPGAREPSCVDALVADFGVRLAWAEPEAAAPATIAGWHDTLDAAERARADRFHSGAQRRTFIAAHGLARAMLAEAGGIPAREWRFVTGPHGRPEPHPDHGRPWLRFNISHTRGLVCCAVARKHDIGVDVEYLARRPVEPAMAHRWFAPCEAAMVAAAPADRRHETFLRIWTLKEAFIKATGDGIALGLSRFAFTLDPPALRFAPASTGRPGDWRFAAARPTPGHLLALALRPH</sequence>
<dbReference type="OrthoDB" id="9808281at2"/>
<dbReference type="GO" id="GO:0019878">
    <property type="term" value="P:lysine biosynthetic process via aminoadipic acid"/>
    <property type="evidence" value="ECO:0007669"/>
    <property type="project" value="TreeGrafter"/>
</dbReference>
<dbReference type="PANTHER" id="PTHR12215">
    <property type="entry name" value="PHOSPHOPANTETHEINE TRANSFERASE"/>
    <property type="match status" value="1"/>
</dbReference>
<dbReference type="InterPro" id="IPR037143">
    <property type="entry name" value="4-PPantetheinyl_Trfase_dom_sf"/>
</dbReference>
<dbReference type="PANTHER" id="PTHR12215:SF10">
    <property type="entry name" value="L-AMINOADIPATE-SEMIALDEHYDE DEHYDROGENASE-PHOSPHOPANTETHEINYL TRANSFERASE"/>
    <property type="match status" value="1"/>
</dbReference>
<feature type="domain" description="4'-phosphopantetheinyl transferase" evidence="3">
    <location>
        <begin position="126"/>
        <end position="217"/>
    </location>
</feature>
<dbReference type="GO" id="GO:0000287">
    <property type="term" value="F:magnesium ion binding"/>
    <property type="evidence" value="ECO:0007669"/>
    <property type="project" value="InterPro"/>
</dbReference>
<evidence type="ECO:0000313" key="4">
    <source>
        <dbReference type="EMBL" id="ROQ02050.1"/>
    </source>
</evidence>
<reference evidence="4 5" key="1">
    <citation type="submission" date="2018-11" db="EMBL/GenBank/DDBJ databases">
        <title>Genomic Encyclopedia of Type Strains, Phase IV (KMG-IV): sequencing the most valuable type-strain genomes for metagenomic binning, comparative biology and taxonomic classification.</title>
        <authorList>
            <person name="Goeker M."/>
        </authorList>
    </citation>
    <scope>NUCLEOTIDE SEQUENCE [LARGE SCALE GENOMIC DNA]</scope>
    <source>
        <strain evidence="4 5">DSM 5900</strain>
    </source>
</reference>